<feature type="region of interest" description="Disordered" evidence="1">
    <location>
        <begin position="40"/>
        <end position="71"/>
    </location>
</feature>
<reference evidence="2" key="1">
    <citation type="submission" date="2020-04" db="EMBL/GenBank/DDBJ databases">
        <title>Draft genome resource of the tomato pathogen Pseudocercospora fuligena.</title>
        <authorList>
            <person name="Zaccaron A."/>
        </authorList>
    </citation>
    <scope>NUCLEOTIDE SEQUENCE</scope>
    <source>
        <strain evidence="2">PF001</strain>
    </source>
</reference>
<evidence type="ECO:0000313" key="2">
    <source>
        <dbReference type="EMBL" id="KAF7193229.1"/>
    </source>
</evidence>
<accession>A0A8H6VM67</accession>
<evidence type="ECO:0000313" key="3">
    <source>
        <dbReference type="Proteomes" id="UP000660729"/>
    </source>
</evidence>
<protein>
    <submittedName>
        <fullName evidence="2">Uncharacterized protein</fullName>
    </submittedName>
</protein>
<dbReference type="Proteomes" id="UP000660729">
    <property type="component" value="Unassembled WGS sequence"/>
</dbReference>
<dbReference type="AlphaFoldDB" id="A0A8H6VM67"/>
<sequence>MSHEGCTNNTRSDGLWDDEDEWGYVRTVVKKLWPGEEIRMPSGVRKADDDDEESDEFGSIDLEDTEDENSEDEVVALLVEATKTVNI</sequence>
<evidence type="ECO:0000256" key="1">
    <source>
        <dbReference type="SAM" id="MobiDB-lite"/>
    </source>
</evidence>
<name>A0A8H6VM67_9PEZI</name>
<dbReference type="EMBL" id="JABCIY010000091">
    <property type="protein sequence ID" value="KAF7193229.1"/>
    <property type="molecule type" value="Genomic_DNA"/>
</dbReference>
<keyword evidence="3" id="KW-1185">Reference proteome</keyword>
<organism evidence="2 3">
    <name type="scientific">Pseudocercospora fuligena</name>
    <dbReference type="NCBI Taxonomy" id="685502"/>
    <lineage>
        <taxon>Eukaryota</taxon>
        <taxon>Fungi</taxon>
        <taxon>Dikarya</taxon>
        <taxon>Ascomycota</taxon>
        <taxon>Pezizomycotina</taxon>
        <taxon>Dothideomycetes</taxon>
        <taxon>Dothideomycetidae</taxon>
        <taxon>Mycosphaerellales</taxon>
        <taxon>Mycosphaerellaceae</taxon>
        <taxon>Pseudocercospora</taxon>
    </lineage>
</organism>
<feature type="compositionally biased region" description="Acidic residues" evidence="1">
    <location>
        <begin position="49"/>
        <end position="71"/>
    </location>
</feature>
<gene>
    <name evidence="2" type="ORF">HII31_05455</name>
</gene>
<comment type="caution">
    <text evidence="2">The sequence shown here is derived from an EMBL/GenBank/DDBJ whole genome shotgun (WGS) entry which is preliminary data.</text>
</comment>
<dbReference type="OrthoDB" id="2958217at2759"/>
<proteinExistence type="predicted"/>